<keyword evidence="1" id="KW-0812">Transmembrane</keyword>
<feature type="transmembrane region" description="Helical" evidence="1">
    <location>
        <begin position="48"/>
        <end position="66"/>
    </location>
</feature>
<comment type="caution">
    <text evidence="2">The sequence shown here is derived from an EMBL/GenBank/DDBJ whole genome shotgun (WGS) entry which is preliminary data.</text>
</comment>
<gene>
    <name evidence="2" type="ORF">G7Y85_06585</name>
</gene>
<dbReference type="Pfam" id="PF11196">
    <property type="entry name" value="DUF2834"/>
    <property type="match status" value="1"/>
</dbReference>
<evidence type="ECO:0000256" key="1">
    <source>
        <dbReference type="SAM" id="Phobius"/>
    </source>
</evidence>
<feature type="transmembrane region" description="Helical" evidence="1">
    <location>
        <begin position="117"/>
        <end position="139"/>
    </location>
</feature>
<dbReference type="Proteomes" id="UP000472676">
    <property type="component" value="Unassembled WGS sequence"/>
</dbReference>
<evidence type="ECO:0000313" key="3">
    <source>
        <dbReference type="Proteomes" id="UP000472676"/>
    </source>
</evidence>
<reference evidence="2 3" key="1">
    <citation type="journal article" date="2014" name="Int. J. Syst. Evol. Microbiol.">
        <title>Solimonas terrae sp. nov., isolated from soil.</title>
        <authorList>
            <person name="Kim S.J."/>
            <person name="Moon J.Y."/>
            <person name="Weon H.Y."/>
            <person name="Ahn J.H."/>
            <person name="Chen W.M."/>
            <person name="Kwon S.W."/>
        </authorList>
    </citation>
    <scope>NUCLEOTIDE SEQUENCE [LARGE SCALE GENOMIC DNA]</scope>
    <source>
        <strain evidence="2 3">KIS83-12</strain>
    </source>
</reference>
<dbReference type="AlphaFoldDB" id="A0A6M2BP79"/>
<evidence type="ECO:0000313" key="2">
    <source>
        <dbReference type="EMBL" id="NGY04422.1"/>
    </source>
</evidence>
<proteinExistence type="predicted"/>
<feature type="transmembrane region" description="Helical" evidence="1">
    <location>
        <begin position="78"/>
        <end position="97"/>
    </location>
</feature>
<keyword evidence="1" id="KW-0472">Membrane</keyword>
<keyword evidence="3" id="KW-1185">Reference proteome</keyword>
<organism evidence="2 3">
    <name type="scientific">Solimonas terrae</name>
    <dbReference type="NCBI Taxonomy" id="1396819"/>
    <lineage>
        <taxon>Bacteria</taxon>
        <taxon>Pseudomonadati</taxon>
        <taxon>Pseudomonadota</taxon>
        <taxon>Gammaproteobacteria</taxon>
        <taxon>Nevskiales</taxon>
        <taxon>Nevskiaceae</taxon>
        <taxon>Solimonas</taxon>
    </lineage>
</organism>
<dbReference type="InterPro" id="IPR021362">
    <property type="entry name" value="DUF2834"/>
</dbReference>
<keyword evidence="1" id="KW-1133">Transmembrane helix</keyword>
<sequence length="141" mass="15212">MLCILYGLIAVLALLGTWGNNLAYLHQGPVAANLAFWRDTLANPASRSITVDLFFLAFAVFVWMLLEARRLSMRGVWLYLILGMLIAISVTVPVFLINRELALLEREPSSPAGRLGVADIAGLIIVAGASAVYAALSLLKA</sequence>
<accession>A0A6M2BP79</accession>
<name>A0A6M2BP79_9GAMM</name>
<dbReference type="EMBL" id="JAAMOW010000003">
    <property type="protein sequence ID" value="NGY04422.1"/>
    <property type="molecule type" value="Genomic_DNA"/>
</dbReference>
<protein>
    <submittedName>
        <fullName evidence="2">DUF2834 domain-containing protein</fullName>
    </submittedName>
</protein>